<dbReference type="Gene3D" id="3.40.50.720">
    <property type="entry name" value="NAD(P)-binding Rossmann-like Domain"/>
    <property type="match status" value="1"/>
</dbReference>
<evidence type="ECO:0000259" key="1">
    <source>
        <dbReference type="Pfam" id="PF01408"/>
    </source>
</evidence>
<dbReference type="SUPFAM" id="SSF51735">
    <property type="entry name" value="NAD(P)-binding Rossmann-fold domains"/>
    <property type="match status" value="1"/>
</dbReference>
<reference evidence="2 4" key="1">
    <citation type="submission" date="2018-07" db="EMBL/GenBank/DDBJ databases">
        <title>Brachybacterium saurashtrense DSM 23186 genome sequence.</title>
        <authorList>
            <person name="Guo L."/>
        </authorList>
    </citation>
    <scope>NUCLEOTIDE SEQUENCE [LARGE SCALE GENOMIC DNA]</scope>
    <source>
        <strain evidence="2 4">DSM 23186</strain>
    </source>
</reference>
<evidence type="ECO:0000313" key="4">
    <source>
        <dbReference type="Proteomes" id="UP000254236"/>
    </source>
</evidence>
<name>A0A345YJV3_9MICO</name>
<dbReference type="Proteomes" id="UP000254236">
    <property type="component" value="Chromosome"/>
</dbReference>
<proteinExistence type="predicted"/>
<keyword evidence="4" id="KW-1185">Reference proteome</keyword>
<dbReference type="Proteomes" id="UP000282185">
    <property type="component" value="Unassembled WGS sequence"/>
</dbReference>
<dbReference type="InterPro" id="IPR051450">
    <property type="entry name" value="Gfo/Idh/MocA_Oxidoreductases"/>
</dbReference>
<sequence length="353" mass="37944">MTRPPHGVGFIGAGAVTQAIHLPTLARLRDRLAIRRVFDVDHGVARSVADRVGAAPSSDLEEFLASAGLDVIAICSPDRLHAEHALAAITAGAKVVLCEKPLATTVEDAQRIAEAAREAGTALIVGAMHTFDESWTTVREELTAGSSSQRFVRSSIVLPPNERFEDFATEVEGHRVSPGPAHAPQSAAEHGELLRRMILGLSIHDLPLVRQLVEDAEAVTVLDARALQPFGYQVLATAGRTRLEVHASMGQPWRPDWRLEVLGEDVQASIVFTPSYVHAGSGVSRVTRGETTAVHGPFPANGYEAEWRSIAKVLEGTGTAPRLEDLVDDLRFALTLADGVRDLITQQHEESAA</sequence>
<dbReference type="KEGG" id="bsau:DWV08_00230"/>
<dbReference type="PANTHER" id="PTHR43377:SF1">
    <property type="entry name" value="BILIVERDIN REDUCTASE A"/>
    <property type="match status" value="1"/>
</dbReference>
<dbReference type="RefSeq" id="WP_115411960.1">
    <property type="nucleotide sequence ID" value="NZ_CP031356.1"/>
</dbReference>
<dbReference type="OrthoDB" id="9801953at2"/>
<dbReference type="GO" id="GO:0000166">
    <property type="term" value="F:nucleotide binding"/>
    <property type="evidence" value="ECO:0007669"/>
    <property type="project" value="InterPro"/>
</dbReference>
<gene>
    <name evidence="2" type="ORF">DWV08_00230</name>
    <name evidence="3" type="ORF">DXU92_14130</name>
</gene>
<evidence type="ECO:0000313" key="3">
    <source>
        <dbReference type="EMBL" id="RRR21477.1"/>
    </source>
</evidence>
<dbReference type="Pfam" id="PF01408">
    <property type="entry name" value="GFO_IDH_MocA"/>
    <property type="match status" value="1"/>
</dbReference>
<dbReference type="InterPro" id="IPR036291">
    <property type="entry name" value="NAD(P)-bd_dom_sf"/>
</dbReference>
<dbReference type="Gene3D" id="3.30.360.10">
    <property type="entry name" value="Dihydrodipicolinate Reductase, domain 2"/>
    <property type="match status" value="1"/>
</dbReference>
<dbReference type="InterPro" id="IPR000683">
    <property type="entry name" value="Gfo/Idh/MocA-like_OxRdtase_N"/>
</dbReference>
<evidence type="ECO:0000313" key="2">
    <source>
        <dbReference type="EMBL" id="AXK44205.1"/>
    </source>
</evidence>
<reference evidence="3 5" key="2">
    <citation type="submission" date="2018-08" db="EMBL/GenBank/DDBJ databases">
        <title>Brachybacterium saurashtrense DSM 23186.</title>
        <authorList>
            <person name="Li Y."/>
        </authorList>
    </citation>
    <scope>NUCLEOTIDE SEQUENCE [LARGE SCALE GENOMIC DNA]</scope>
    <source>
        <strain evidence="3 5">DSM 23186</strain>
    </source>
</reference>
<organism evidence="3 5">
    <name type="scientific">Brachybacterium saurashtrense</name>
    <dbReference type="NCBI Taxonomy" id="556288"/>
    <lineage>
        <taxon>Bacteria</taxon>
        <taxon>Bacillati</taxon>
        <taxon>Actinomycetota</taxon>
        <taxon>Actinomycetes</taxon>
        <taxon>Micrococcales</taxon>
        <taxon>Dermabacteraceae</taxon>
        <taxon>Brachybacterium</taxon>
    </lineage>
</organism>
<evidence type="ECO:0000313" key="5">
    <source>
        <dbReference type="Proteomes" id="UP000282185"/>
    </source>
</evidence>
<dbReference type="AlphaFoldDB" id="A0A345YJV3"/>
<accession>A0A345YJV3</accession>
<feature type="domain" description="Gfo/Idh/MocA-like oxidoreductase N-terminal" evidence="1">
    <location>
        <begin position="8"/>
        <end position="126"/>
    </location>
</feature>
<dbReference type="EMBL" id="QSWH01000007">
    <property type="protein sequence ID" value="RRR21477.1"/>
    <property type="molecule type" value="Genomic_DNA"/>
</dbReference>
<dbReference type="EMBL" id="CP031356">
    <property type="protein sequence ID" value="AXK44205.1"/>
    <property type="molecule type" value="Genomic_DNA"/>
</dbReference>
<dbReference type="PANTHER" id="PTHR43377">
    <property type="entry name" value="BILIVERDIN REDUCTASE A"/>
    <property type="match status" value="1"/>
</dbReference>
<protein>
    <submittedName>
        <fullName evidence="3">Gfo/Idh/MocA family oxidoreductase</fullName>
    </submittedName>
</protein>